<reference evidence="4 5" key="1">
    <citation type="submission" date="2015-01" db="EMBL/GenBank/DDBJ databases">
        <title>Vibrio sp. C5 JCM 19232 whole genome shotgun sequence.</title>
        <authorList>
            <person name="Sawabe T."/>
            <person name="Meirelles P."/>
            <person name="Feng G."/>
            <person name="Sayaka M."/>
            <person name="Hattori M."/>
            <person name="Ohkuma M."/>
        </authorList>
    </citation>
    <scope>NUCLEOTIDE SEQUENCE [LARGE SCALE GENOMIC DNA]</scope>
    <source>
        <strain evidence="4 5">JCM19232</strain>
    </source>
</reference>
<name>A0A0B8PGM6_9VIBR</name>
<dbReference type="GO" id="GO:0005694">
    <property type="term" value="C:chromosome"/>
    <property type="evidence" value="ECO:0007669"/>
    <property type="project" value="TreeGrafter"/>
</dbReference>
<dbReference type="Proteomes" id="UP000031670">
    <property type="component" value="Unassembled WGS sequence"/>
</dbReference>
<dbReference type="Gene3D" id="1.10.10.730">
    <property type="entry name" value="KorB DNA-binding domain"/>
    <property type="match status" value="1"/>
</dbReference>
<accession>A0A0B8PGM6</accession>
<dbReference type="InterPro" id="IPR013741">
    <property type="entry name" value="KorB_domain"/>
</dbReference>
<dbReference type="SMART" id="SM00470">
    <property type="entry name" value="ParB"/>
    <property type="match status" value="1"/>
</dbReference>
<gene>
    <name evidence="4" type="ORF">JCM19232_4956</name>
</gene>
<reference evidence="4 5" key="2">
    <citation type="submission" date="2015-01" db="EMBL/GenBank/DDBJ databases">
        <authorList>
            <consortium name="NBRP consortium"/>
            <person name="Sawabe T."/>
            <person name="Meirelles P."/>
            <person name="Feng G."/>
            <person name="Sayaka M."/>
            <person name="Hattori M."/>
            <person name="Ohkuma M."/>
        </authorList>
    </citation>
    <scope>NUCLEOTIDE SEQUENCE [LARGE SCALE GENOMIC DNA]</scope>
    <source>
        <strain evidence="4 5">JCM19232</strain>
    </source>
</reference>
<feature type="domain" description="ParB-like N-terminal" evidence="3">
    <location>
        <begin position="30"/>
        <end position="118"/>
    </location>
</feature>
<evidence type="ECO:0000313" key="5">
    <source>
        <dbReference type="Proteomes" id="UP000031670"/>
    </source>
</evidence>
<dbReference type="SUPFAM" id="SSF109709">
    <property type="entry name" value="KorB DNA-binding domain-like"/>
    <property type="match status" value="1"/>
</dbReference>
<comment type="caution">
    <text evidence="4">The sequence shown here is derived from an EMBL/GenBank/DDBJ whole genome shotgun (WGS) entry which is preliminary data.</text>
</comment>
<dbReference type="Gene3D" id="6.10.250.140">
    <property type="match status" value="1"/>
</dbReference>
<dbReference type="InterPro" id="IPR003115">
    <property type="entry name" value="ParB_N"/>
</dbReference>
<dbReference type="GO" id="GO:0045881">
    <property type="term" value="P:positive regulation of sporulation resulting in formation of a cellular spore"/>
    <property type="evidence" value="ECO:0007669"/>
    <property type="project" value="TreeGrafter"/>
</dbReference>
<dbReference type="Gene3D" id="3.90.1530.30">
    <property type="match status" value="1"/>
</dbReference>
<dbReference type="PANTHER" id="PTHR33375:SF1">
    <property type="entry name" value="CHROMOSOME-PARTITIONING PROTEIN PARB-RELATED"/>
    <property type="match status" value="1"/>
</dbReference>
<dbReference type="Pfam" id="PF02195">
    <property type="entry name" value="ParB_N"/>
    <property type="match status" value="1"/>
</dbReference>
<dbReference type="InterPro" id="IPR036086">
    <property type="entry name" value="ParB/Sulfiredoxin_sf"/>
</dbReference>
<evidence type="ECO:0000259" key="3">
    <source>
        <dbReference type="SMART" id="SM00470"/>
    </source>
</evidence>
<evidence type="ECO:0000313" key="4">
    <source>
        <dbReference type="EMBL" id="GAM65456.1"/>
    </source>
</evidence>
<dbReference type="GO" id="GO:0007059">
    <property type="term" value="P:chromosome segregation"/>
    <property type="evidence" value="ECO:0007669"/>
    <property type="project" value="TreeGrafter"/>
</dbReference>
<sequence>MSLRDRVKAADFDDLLDETEVTTLEGEQILRIPKDSVYPDKQVREEFDQDGINELARSIEEHGQLQPIVVFGVDSSGKHKIHQGERRWRAIRQSEKLTHIDCIVRKSGTIFQQLAENIQRENLSALEIGKAIRNIKDTQKLTGKEIAEKLAISAPMVSMFDKVMDAPESILNAYRDGIVGDANTINELRKAYEINADMVMSFLAANKEISRKEAETFRKSLSKSTLGKPKTESKKREPKLLADFELKKGQKAELQLSPDKRNMTFKFNRLGEEANAILLAKVEEAMKEIENLE</sequence>
<organism evidence="4 5">
    <name type="scientific">Vibrio ishigakensis</name>
    <dbReference type="NCBI Taxonomy" id="1481914"/>
    <lineage>
        <taxon>Bacteria</taxon>
        <taxon>Pseudomonadati</taxon>
        <taxon>Pseudomonadota</taxon>
        <taxon>Gammaproteobacteria</taxon>
        <taxon>Vibrionales</taxon>
        <taxon>Vibrionaceae</taxon>
        <taxon>Vibrio</taxon>
    </lineage>
</organism>
<protein>
    <submittedName>
        <fullName evidence="4">Chromosome (Plasmid) partitioning protein parB</fullName>
    </submittedName>
</protein>
<dbReference type="InterPro" id="IPR042075">
    <property type="entry name" value="KorB_DNA-db"/>
</dbReference>
<dbReference type="Pfam" id="PF08535">
    <property type="entry name" value="KorB"/>
    <property type="match status" value="1"/>
</dbReference>
<dbReference type="GO" id="GO:0003677">
    <property type="term" value="F:DNA binding"/>
    <property type="evidence" value="ECO:0007669"/>
    <property type="project" value="InterPro"/>
</dbReference>
<dbReference type="InterPro" id="IPR004437">
    <property type="entry name" value="ParB/RepB/Spo0J"/>
</dbReference>
<dbReference type="EMBL" id="BBSA01000020">
    <property type="protein sequence ID" value="GAM65456.1"/>
    <property type="molecule type" value="Genomic_DNA"/>
</dbReference>
<feature type="region of interest" description="Disordered" evidence="2">
    <location>
        <begin position="218"/>
        <end position="238"/>
    </location>
</feature>
<dbReference type="SUPFAM" id="SSF110849">
    <property type="entry name" value="ParB/Sulfiredoxin"/>
    <property type="match status" value="1"/>
</dbReference>
<evidence type="ECO:0000256" key="1">
    <source>
        <dbReference type="ARBA" id="ARBA00006295"/>
    </source>
</evidence>
<comment type="similarity">
    <text evidence="1">Belongs to the ParB family.</text>
</comment>
<feature type="compositionally biased region" description="Basic and acidic residues" evidence="2">
    <location>
        <begin position="229"/>
        <end position="238"/>
    </location>
</feature>
<proteinExistence type="inferred from homology"/>
<dbReference type="InterPro" id="IPR050336">
    <property type="entry name" value="Chromosome_partition/occlusion"/>
</dbReference>
<dbReference type="AlphaFoldDB" id="A0A0B8PGM6"/>
<evidence type="ECO:0000256" key="2">
    <source>
        <dbReference type="SAM" id="MobiDB-lite"/>
    </source>
</evidence>
<dbReference type="PANTHER" id="PTHR33375">
    <property type="entry name" value="CHROMOSOME-PARTITIONING PROTEIN PARB-RELATED"/>
    <property type="match status" value="1"/>
</dbReference>
<dbReference type="NCBIfam" id="TIGR00180">
    <property type="entry name" value="parB_part"/>
    <property type="match status" value="1"/>
</dbReference>